<protein>
    <recommendedName>
        <fullName evidence="1">Reverse transcriptase domain-containing protein</fullName>
    </recommendedName>
</protein>
<dbReference type="Pfam" id="PF00078">
    <property type="entry name" value="RVT_1"/>
    <property type="match status" value="1"/>
</dbReference>
<name>A0A7C9AI07_OPUST</name>
<dbReference type="PANTHER" id="PTHR33064:SF37">
    <property type="entry name" value="RIBONUCLEASE H"/>
    <property type="match status" value="1"/>
</dbReference>
<reference evidence="2" key="1">
    <citation type="journal article" date="2013" name="J. Plant Res.">
        <title>Effect of fungi and light on seed germination of three Opuntia species from semiarid lands of central Mexico.</title>
        <authorList>
            <person name="Delgado-Sanchez P."/>
            <person name="Jimenez-Bremont J.F."/>
            <person name="Guerrero-Gonzalez Mde L."/>
            <person name="Flores J."/>
        </authorList>
    </citation>
    <scope>NUCLEOTIDE SEQUENCE</scope>
    <source>
        <tissue evidence="2">Cladode</tissue>
    </source>
</reference>
<accession>A0A7C9AI07</accession>
<dbReference type="FunFam" id="3.30.70.270:FF:000003">
    <property type="entry name" value="Transposon Ty3-G Gag-Pol polyprotein"/>
    <property type="match status" value="1"/>
</dbReference>
<dbReference type="InterPro" id="IPR043502">
    <property type="entry name" value="DNA/RNA_pol_sf"/>
</dbReference>
<dbReference type="PROSITE" id="PS50878">
    <property type="entry name" value="RT_POL"/>
    <property type="match status" value="1"/>
</dbReference>
<dbReference type="PANTHER" id="PTHR33064">
    <property type="entry name" value="POL PROTEIN"/>
    <property type="match status" value="1"/>
</dbReference>
<organism evidence="2">
    <name type="scientific">Opuntia streptacantha</name>
    <name type="common">Prickly pear cactus</name>
    <name type="synonym">Opuntia cardona</name>
    <dbReference type="NCBI Taxonomy" id="393608"/>
    <lineage>
        <taxon>Eukaryota</taxon>
        <taxon>Viridiplantae</taxon>
        <taxon>Streptophyta</taxon>
        <taxon>Embryophyta</taxon>
        <taxon>Tracheophyta</taxon>
        <taxon>Spermatophyta</taxon>
        <taxon>Magnoliopsida</taxon>
        <taxon>eudicotyledons</taxon>
        <taxon>Gunneridae</taxon>
        <taxon>Pentapetalae</taxon>
        <taxon>Caryophyllales</taxon>
        <taxon>Cactineae</taxon>
        <taxon>Cactaceae</taxon>
        <taxon>Opuntioideae</taxon>
        <taxon>Opuntia</taxon>
    </lineage>
</organism>
<dbReference type="InterPro" id="IPR000477">
    <property type="entry name" value="RT_dom"/>
</dbReference>
<dbReference type="InterPro" id="IPR051320">
    <property type="entry name" value="Viral_Replic_Matur_Polypro"/>
</dbReference>
<dbReference type="CDD" id="cd01647">
    <property type="entry name" value="RT_LTR"/>
    <property type="match status" value="1"/>
</dbReference>
<dbReference type="AlphaFoldDB" id="A0A7C9AI07"/>
<dbReference type="InterPro" id="IPR043128">
    <property type="entry name" value="Rev_trsase/Diguanyl_cyclase"/>
</dbReference>
<proteinExistence type="predicted"/>
<reference evidence="2" key="2">
    <citation type="submission" date="2020-07" db="EMBL/GenBank/DDBJ databases">
        <authorList>
            <person name="Vera ALvarez R."/>
            <person name="Arias-Moreno D.M."/>
            <person name="Jimenez-Jacinto V."/>
            <person name="Jimenez-Bremont J.F."/>
            <person name="Swaminathan K."/>
            <person name="Moose S.P."/>
            <person name="Guerrero-Gonzalez M.L."/>
            <person name="Marino-Ramirez L."/>
            <person name="Landsman D."/>
            <person name="Rodriguez-Kessler M."/>
            <person name="Delgado-Sanchez P."/>
        </authorList>
    </citation>
    <scope>NUCLEOTIDE SEQUENCE</scope>
    <source>
        <tissue evidence="2">Cladode</tissue>
    </source>
</reference>
<dbReference type="EMBL" id="GISG01242161">
    <property type="protein sequence ID" value="MBA4669038.1"/>
    <property type="molecule type" value="Transcribed_RNA"/>
</dbReference>
<dbReference type="SUPFAM" id="SSF56672">
    <property type="entry name" value="DNA/RNA polymerases"/>
    <property type="match status" value="1"/>
</dbReference>
<evidence type="ECO:0000313" key="2">
    <source>
        <dbReference type="EMBL" id="MBA4669038.1"/>
    </source>
</evidence>
<evidence type="ECO:0000259" key="1">
    <source>
        <dbReference type="PROSITE" id="PS50878"/>
    </source>
</evidence>
<feature type="domain" description="Reverse transcriptase" evidence="1">
    <location>
        <begin position="1"/>
        <end position="103"/>
    </location>
</feature>
<sequence>MEEDSIKYTEFSTPQGFYEWIVMPFGLKNAPRIFQRRMDDAFKHLNSFLVVYVDDILISSQTLEEHREHLKIFAETAIKEGICLSEKKATIEKAKIEFLGFELGSNGISLQTHISRKISEYPYELQTKNKFKDF</sequence>
<dbReference type="Gene3D" id="3.30.70.270">
    <property type="match status" value="1"/>
</dbReference>